<accession>A0A1Y5Q1A6</accession>
<dbReference type="Gene3D" id="3.10.180.10">
    <property type="entry name" value="2,3-Dihydroxybiphenyl 1,2-Dioxygenase, domain 1"/>
    <property type="match status" value="1"/>
</dbReference>
<organism evidence="2">
    <name type="scientific">uncultured Sphingopyxis sp</name>
    <dbReference type="NCBI Taxonomy" id="310581"/>
    <lineage>
        <taxon>Bacteria</taxon>
        <taxon>Pseudomonadati</taxon>
        <taxon>Pseudomonadota</taxon>
        <taxon>Alphaproteobacteria</taxon>
        <taxon>Sphingomonadales</taxon>
        <taxon>Sphingomonadaceae</taxon>
        <taxon>Sphingopyxis</taxon>
        <taxon>environmental samples</taxon>
    </lineage>
</organism>
<dbReference type="PANTHER" id="PTHR21366">
    <property type="entry name" value="GLYOXALASE FAMILY PROTEIN"/>
    <property type="match status" value="1"/>
</dbReference>
<proteinExistence type="predicted"/>
<dbReference type="KEGG" id="sphu:SPPYR_2427"/>
<dbReference type="InterPro" id="IPR029068">
    <property type="entry name" value="Glyas_Bleomycin-R_OHBP_Dase"/>
</dbReference>
<name>A0A1Y5Q1A6_9SPHN</name>
<dbReference type="Pfam" id="PF00903">
    <property type="entry name" value="Glyoxalase"/>
    <property type="match status" value="1"/>
</dbReference>
<dbReference type="InterPro" id="IPR004360">
    <property type="entry name" value="Glyas_Fos-R_dOase_dom"/>
</dbReference>
<reference evidence="2" key="1">
    <citation type="submission" date="2016-03" db="EMBL/GenBank/DDBJ databases">
        <authorList>
            <person name="Ploux O."/>
        </authorList>
    </citation>
    <scope>NUCLEOTIDE SEQUENCE</scope>
    <source>
        <strain evidence="2">UC10</strain>
    </source>
</reference>
<dbReference type="PROSITE" id="PS51819">
    <property type="entry name" value="VOC"/>
    <property type="match status" value="1"/>
</dbReference>
<dbReference type="InterPro" id="IPR050383">
    <property type="entry name" value="GlyoxalaseI/FosfomycinResist"/>
</dbReference>
<feature type="domain" description="VOC" evidence="1">
    <location>
        <begin position="13"/>
        <end position="164"/>
    </location>
</feature>
<dbReference type="CDD" id="cd06587">
    <property type="entry name" value="VOC"/>
    <property type="match status" value="1"/>
</dbReference>
<evidence type="ECO:0000313" key="2">
    <source>
        <dbReference type="EMBL" id="SBV33547.1"/>
    </source>
</evidence>
<gene>
    <name evidence="2" type="ORF">SPPYR_2427</name>
</gene>
<sequence length="198" mass="21776">MMAATNSEFEFCGVNHLALVCKDMARTVEFYRDKLGMPLTKTIDLPGGRGQHFFFDIGNGDSLAFFWFPDAPEAVPGISAPAALPTRGSFVSAHGSMNHIAINVRADKFDEYYNRLIEKGIEVTPVLNHDDSPTQSSAELHPGVFVRSVYFFDPDGVCLEFAAWTKTFDESDVAHDPVQADGTKREGFIVGRTPVPAE</sequence>
<dbReference type="PANTHER" id="PTHR21366:SF31">
    <property type="entry name" value="METALLOTHIOL TRANSFERASE FOSB"/>
    <property type="match status" value="1"/>
</dbReference>
<dbReference type="InterPro" id="IPR037523">
    <property type="entry name" value="VOC_core"/>
</dbReference>
<dbReference type="EMBL" id="LT598653">
    <property type="protein sequence ID" value="SBV33547.1"/>
    <property type="molecule type" value="Genomic_DNA"/>
</dbReference>
<protein>
    <submittedName>
        <fullName evidence="2">Glyoxalase</fullName>
    </submittedName>
</protein>
<dbReference type="SUPFAM" id="SSF54593">
    <property type="entry name" value="Glyoxalase/Bleomycin resistance protein/Dihydroxybiphenyl dioxygenase"/>
    <property type="match status" value="1"/>
</dbReference>
<evidence type="ECO:0000259" key="1">
    <source>
        <dbReference type="PROSITE" id="PS51819"/>
    </source>
</evidence>
<dbReference type="AlphaFoldDB" id="A0A1Y5Q1A6"/>